<dbReference type="GO" id="GO:0042254">
    <property type="term" value="P:ribosome biogenesis"/>
    <property type="evidence" value="ECO:0007669"/>
    <property type="project" value="UniProtKB-KW"/>
</dbReference>
<evidence type="ECO:0000256" key="3">
    <source>
        <dbReference type="ARBA" id="ARBA00015716"/>
    </source>
</evidence>
<dbReference type="Pfam" id="PF02620">
    <property type="entry name" value="YceD"/>
    <property type="match status" value="1"/>
</dbReference>
<comment type="similarity">
    <text evidence="2">Belongs to the DUF177 domain family.</text>
</comment>
<sequence length="166" mass="19341">MNIYPKTIKLYPFARKEFSFNGLISFDEFDKLSSIIGKQAGNVECGFSLYLKDEKIPVIKGFVSAKVFVECQRCLNKMPQKLHSNFLIAFVDEQQEIGLDKTIDTLNFQEELFVIDFLTDELLLNLPMITKHDDNCNIEYEKMNLKTLDKEEKKENPFNILKSLKK</sequence>
<evidence type="ECO:0000256" key="2">
    <source>
        <dbReference type="ARBA" id="ARBA00010740"/>
    </source>
</evidence>
<reference evidence="6" key="1">
    <citation type="submission" date="2016-10" db="EMBL/GenBank/DDBJ databases">
        <authorList>
            <person name="de Groot N.N."/>
        </authorList>
    </citation>
    <scope>NUCLEOTIDE SEQUENCE</scope>
</reference>
<accession>A0A1W1C5J4</accession>
<evidence type="ECO:0000313" key="6">
    <source>
        <dbReference type="EMBL" id="SFV61039.1"/>
    </source>
</evidence>
<dbReference type="PANTHER" id="PTHR38099:SF1">
    <property type="entry name" value="LARGE RIBOSOMAL RNA SUBUNIT ACCUMULATION PROTEIN YCED"/>
    <property type="match status" value="1"/>
</dbReference>
<dbReference type="EMBL" id="FPHJ01000031">
    <property type="protein sequence ID" value="SFV61039.1"/>
    <property type="molecule type" value="Genomic_DNA"/>
</dbReference>
<dbReference type="PANTHER" id="PTHR38099">
    <property type="entry name" value="LARGE RIBOSOMAL RNA SUBUNIT ACCUMULATION PROTEIN YCED"/>
    <property type="match status" value="1"/>
</dbReference>
<keyword evidence="6" id="KW-0689">Ribosomal protein</keyword>
<protein>
    <recommendedName>
        <fullName evidence="3">Large ribosomal RNA subunit accumulation protein YceD</fullName>
    </recommendedName>
    <alternativeName>
        <fullName evidence="5">23S rRNA accumulation protein YceD</fullName>
    </alternativeName>
</protein>
<gene>
    <name evidence="6" type="ORF">MNB_SUP05-5-671</name>
</gene>
<dbReference type="GO" id="GO:0005829">
    <property type="term" value="C:cytosol"/>
    <property type="evidence" value="ECO:0007669"/>
    <property type="project" value="TreeGrafter"/>
</dbReference>
<keyword evidence="4" id="KW-0690">Ribosome biogenesis</keyword>
<keyword evidence="6" id="KW-0687">Ribonucleoprotein</keyword>
<comment type="function">
    <text evidence="1">Plays a role in synthesis, processing and/or stability of 23S rRNA.</text>
</comment>
<proteinExistence type="inferred from homology"/>
<evidence type="ECO:0000256" key="5">
    <source>
        <dbReference type="ARBA" id="ARBA00031841"/>
    </source>
</evidence>
<evidence type="ECO:0000256" key="4">
    <source>
        <dbReference type="ARBA" id="ARBA00022517"/>
    </source>
</evidence>
<dbReference type="AlphaFoldDB" id="A0A1W1C5J4"/>
<dbReference type="InterPro" id="IPR039255">
    <property type="entry name" value="YceD_bac"/>
</dbReference>
<organism evidence="6">
    <name type="scientific">hydrothermal vent metagenome</name>
    <dbReference type="NCBI Taxonomy" id="652676"/>
    <lineage>
        <taxon>unclassified sequences</taxon>
        <taxon>metagenomes</taxon>
        <taxon>ecological metagenomes</taxon>
    </lineage>
</organism>
<dbReference type="InterPro" id="IPR003772">
    <property type="entry name" value="YceD"/>
</dbReference>
<dbReference type="GO" id="GO:0005840">
    <property type="term" value="C:ribosome"/>
    <property type="evidence" value="ECO:0007669"/>
    <property type="project" value="UniProtKB-KW"/>
</dbReference>
<name>A0A1W1C5J4_9ZZZZ</name>
<evidence type="ECO:0000256" key="1">
    <source>
        <dbReference type="ARBA" id="ARBA00002868"/>
    </source>
</evidence>